<evidence type="ECO:0000313" key="2">
    <source>
        <dbReference type="EMBL" id="SCB44485.1"/>
    </source>
</evidence>
<evidence type="ECO:0000313" key="3">
    <source>
        <dbReference type="Proteomes" id="UP000199435"/>
    </source>
</evidence>
<dbReference type="SUPFAM" id="SSF51366">
    <property type="entry name" value="Ribulose-phoshate binding barrel"/>
    <property type="match status" value="1"/>
</dbReference>
<dbReference type="PIRSF" id="PIRSF005956">
    <property type="entry name" value="BtpA"/>
    <property type="match status" value="1"/>
</dbReference>
<dbReference type="OrthoDB" id="9791357at2"/>
<protein>
    <recommendedName>
        <fullName evidence="4">BtpA family membrane complex biogenesis protein</fullName>
    </recommendedName>
</protein>
<accession>A0A1C3WWZ5</accession>
<sequence length="280" mass="29690">MAGTMKPIGQVAGNALIDLFGRDKAIIGVVHLAPLPGAPRYSGEEIETVYQRGLDDARAYLAGGCDAVIIENHGDIPFSKPDDIGPETSTYMAVVSDRIRRELGGPIGINVLANAAIPALAIASAAGAGFVRVNQWANAYVANEGFIEGEAARAMRYRARLNAYGIRIFADAHVKHGAHAIVADRSVEEQVKDLVFFDADVVIATGQRTGHAADLDYISMIKRAAGLPTLVGSGVTTENGNDILSVADGVIIASSLKYDGVWWNAVDPQRVKDFVAGIHR</sequence>
<reference evidence="3" key="1">
    <citation type="submission" date="2016-08" db="EMBL/GenBank/DDBJ databases">
        <authorList>
            <person name="Varghese N."/>
            <person name="Submissions Spin"/>
        </authorList>
    </citation>
    <scope>NUCLEOTIDE SEQUENCE [LARGE SCALE GENOMIC DNA]</scope>
    <source>
        <strain evidence="3">HAMBI 2971</strain>
    </source>
</reference>
<proteinExistence type="inferred from homology"/>
<dbReference type="PANTHER" id="PTHR21381:SF3">
    <property type="entry name" value="SGC REGION PROTEIN SGCQ-RELATED"/>
    <property type="match status" value="1"/>
</dbReference>
<dbReference type="InterPro" id="IPR011060">
    <property type="entry name" value="RibuloseP-bd_barrel"/>
</dbReference>
<gene>
    <name evidence="2" type="ORF">GA0061102_104422</name>
</gene>
<dbReference type="STRING" id="411945.GA0061102_104422"/>
<dbReference type="AlphaFoldDB" id="A0A1C3WWZ5"/>
<evidence type="ECO:0008006" key="4">
    <source>
        <dbReference type="Google" id="ProtNLM"/>
    </source>
</evidence>
<name>A0A1C3WWZ5_9HYPH</name>
<dbReference type="EMBL" id="FMAH01000044">
    <property type="protein sequence ID" value="SCB44485.1"/>
    <property type="molecule type" value="Genomic_DNA"/>
</dbReference>
<dbReference type="PANTHER" id="PTHR21381">
    <property type="entry name" value="ZGC:162297"/>
    <property type="match status" value="1"/>
</dbReference>
<evidence type="ECO:0000256" key="1">
    <source>
        <dbReference type="ARBA" id="ARBA00006007"/>
    </source>
</evidence>
<dbReference type="Pfam" id="PF03437">
    <property type="entry name" value="BtpA"/>
    <property type="match status" value="1"/>
</dbReference>
<dbReference type="RefSeq" id="WP_092854758.1">
    <property type="nucleotide sequence ID" value="NZ_FMAH01000044.1"/>
</dbReference>
<dbReference type="Proteomes" id="UP000199435">
    <property type="component" value="Unassembled WGS sequence"/>
</dbReference>
<keyword evidence="3" id="KW-1185">Reference proteome</keyword>
<dbReference type="NCBIfam" id="TIGR00259">
    <property type="entry name" value="thylakoid_BtpA"/>
    <property type="match status" value="1"/>
</dbReference>
<dbReference type="InterPro" id="IPR005137">
    <property type="entry name" value="BtpA"/>
</dbReference>
<comment type="similarity">
    <text evidence="1">Belongs to the BtpA family.</text>
</comment>
<organism evidence="2 3">
    <name type="scientific">Rhizobium miluonense</name>
    <dbReference type="NCBI Taxonomy" id="411945"/>
    <lineage>
        <taxon>Bacteria</taxon>
        <taxon>Pseudomonadati</taxon>
        <taxon>Pseudomonadota</taxon>
        <taxon>Alphaproteobacteria</taxon>
        <taxon>Hyphomicrobiales</taxon>
        <taxon>Rhizobiaceae</taxon>
        <taxon>Rhizobium/Agrobacterium group</taxon>
        <taxon>Rhizobium</taxon>
    </lineage>
</organism>